<feature type="compositionally biased region" description="Basic and acidic residues" evidence="7">
    <location>
        <begin position="10"/>
        <end position="20"/>
    </location>
</feature>
<comment type="subcellular location">
    <subcellularLocation>
        <location evidence="5">Cell membrane</location>
        <topology evidence="5">Multi-pass membrane protein</topology>
    </subcellularLocation>
</comment>
<keyword evidence="4 5" id="KW-0620">Polyamine biosynthesis</keyword>
<feature type="active site" description="Proton acceptor" evidence="5 6">
    <location>
        <position position="383"/>
    </location>
</feature>
<dbReference type="InterPro" id="IPR001045">
    <property type="entry name" value="Spermi_synthase"/>
</dbReference>
<sequence>MTGQGGSAPHRPEADSPRDISAGKKTGAEIWLLGTTLVVAVAGLIYELIAATVSSYLLGDSVRQFSFVIGVFLSAMGVGAWASRYVGCAVQGFVRAQIGLGLIGGFAALVTFFSYAAVEAVALPLYGALIAVGLLSGMEIPLLARILGEIGAGRFRFENVLSVDYLGALVASLAFPLLIVPNLSLISAGLVFGLLNLAVAGGTLWLFRDRLGRAVWLAWGGSMAAVGAALIWSGPVAGALDARLYGDEIVWSERTEYQQIVVTRHRGRTRLFLDGAVQFDTRDEYRYHEALVHPAMAAAPRRTEVVVMGGGDGMAVREVLRWAPARVVLVDLDPAVTALFRDRDDLAALNDFALRDPRVEIVNADAFAWARDGGAAFDVAVLDLPDPKNLSLSRLYTAEFYRLLRGRLSAQGVAVTQAGSPVFAPDAFWIVARTMAEGWDVTPYRAYVPSFGMWGFVLARPEGMRLRQAAYPEGLRYLDAEVWAAAQVFDGDTGPRDGPVNRLSTHPLPRAYEAGWDAWFR</sequence>
<reference evidence="9 11" key="2">
    <citation type="submission" date="2018-03" db="EMBL/GenBank/DDBJ databases">
        <title>Genomic Encyclopedia of Archaeal and Bacterial Type Strains, Phase II (KMG-II): from individual species to whole genera.</title>
        <authorList>
            <person name="Goeker M."/>
        </authorList>
    </citation>
    <scope>NUCLEOTIDE SEQUENCE [LARGE SCALE GENOMIC DNA]</scope>
    <source>
        <strain evidence="9 11">DSM 25227</strain>
    </source>
</reference>
<dbReference type="InterPro" id="IPR029063">
    <property type="entry name" value="SAM-dependent_MTases_sf"/>
</dbReference>
<proteinExistence type="inferred from homology"/>
<evidence type="ECO:0000256" key="2">
    <source>
        <dbReference type="ARBA" id="ARBA00022679"/>
    </source>
</evidence>
<keyword evidence="5" id="KW-1133">Transmembrane helix</keyword>
<feature type="binding site" evidence="5">
    <location>
        <begin position="365"/>
        <end position="366"/>
    </location>
    <ligand>
        <name>S-methyl-5'-thioadenosine</name>
        <dbReference type="ChEBI" id="CHEBI:17509"/>
    </ligand>
</feature>
<evidence type="ECO:0000256" key="4">
    <source>
        <dbReference type="ARBA" id="ARBA00023115"/>
    </source>
</evidence>
<dbReference type="PANTHER" id="PTHR43317:SF1">
    <property type="entry name" value="THERMOSPERMINE SYNTHASE ACAULIS5"/>
    <property type="match status" value="1"/>
</dbReference>
<dbReference type="AlphaFoldDB" id="A0A2Y9AR06"/>
<evidence type="ECO:0000313" key="10">
    <source>
        <dbReference type="EMBL" id="SSA46814.1"/>
    </source>
</evidence>
<feature type="transmembrane region" description="Helical" evidence="5">
    <location>
        <begin position="160"/>
        <end position="179"/>
    </location>
</feature>
<feature type="transmembrane region" description="Helical" evidence="5">
    <location>
        <begin position="98"/>
        <end position="118"/>
    </location>
</feature>
<feature type="binding site" evidence="5">
    <location>
        <position position="331"/>
    </location>
    <ligand>
        <name>S-methyl-5'-thioadenosine</name>
        <dbReference type="ChEBI" id="CHEBI:17509"/>
    </ligand>
</feature>
<comment type="catalytic activity">
    <reaction evidence="5">
        <text>S-adenosyl 3-(methylsulfanyl)propylamine + putrescine = S-methyl-5'-thioadenosine + spermidine + H(+)</text>
        <dbReference type="Rhea" id="RHEA:12721"/>
        <dbReference type="ChEBI" id="CHEBI:15378"/>
        <dbReference type="ChEBI" id="CHEBI:17509"/>
        <dbReference type="ChEBI" id="CHEBI:57443"/>
        <dbReference type="ChEBI" id="CHEBI:57834"/>
        <dbReference type="ChEBI" id="CHEBI:326268"/>
        <dbReference type="EC" id="2.5.1.16"/>
    </reaction>
</comment>
<dbReference type="NCBIfam" id="NF002956">
    <property type="entry name" value="PRK03612.1"/>
    <property type="match status" value="1"/>
</dbReference>
<evidence type="ECO:0000313" key="9">
    <source>
        <dbReference type="EMBL" id="PWJ18289.1"/>
    </source>
</evidence>
<dbReference type="Pfam" id="PF01564">
    <property type="entry name" value="Spermine_synth"/>
    <property type="match status" value="1"/>
</dbReference>
<accession>A0A2Y9AR06</accession>
<dbReference type="EMBL" id="QGDJ01000005">
    <property type="protein sequence ID" value="PWJ18289.1"/>
    <property type="molecule type" value="Genomic_DNA"/>
</dbReference>
<evidence type="ECO:0000256" key="6">
    <source>
        <dbReference type="PROSITE-ProRule" id="PRU00354"/>
    </source>
</evidence>
<dbReference type="GO" id="GO:0010487">
    <property type="term" value="F:thermospermine synthase activity"/>
    <property type="evidence" value="ECO:0007669"/>
    <property type="project" value="UniProtKB-ARBA"/>
</dbReference>
<dbReference type="CDD" id="cd02440">
    <property type="entry name" value="AdoMet_MTases"/>
    <property type="match status" value="1"/>
</dbReference>
<dbReference type="PANTHER" id="PTHR43317">
    <property type="entry name" value="THERMOSPERMINE SYNTHASE ACAULIS5"/>
    <property type="match status" value="1"/>
</dbReference>
<keyword evidence="5" id="KW-0472">Membrane</keyword>
<feature type="transmembrane region" description="Helical" evidence="5">
    <location>
        <begin position="214"/>
        <end position="234"/>
    </location>
</feature>
<comment type="pathway">
    <text evidence="5">Amine and polyamine biosynthesis; spermidine biosynthesis; spermidine from putrescine: step 1/1.</text>
</comment>
<evidence type="ECO:0000313" key="12">
    <source>
        <dbReference type="Proteomes" id="UP000251571"/>
    </source>
</evidence>
<dbReference type="GO" id="GO:0004766">
    <property type="term" value="F:spermidine synthase activity"/>
    <property type="evidence" value="ECO:0007669"/>
    <property type="project" value="UniProtKB-UniRule"/>
</dbReference>
<feature type="binding site" evidence="5">
    <location>
        <position position="288"/>
    </location>
    <ligand>
        <name>spermidine</name>
        <dbReference type="ChEBI" id="CHEBI:57834"/>
    </ligand>
</feature>
<comment type="function">
    <text evidence="5">Catalyzes the irreversible transfer of a propylamine group from the amino donor S-adenosylmethioninamine (decarboxy-AdoMet) to putrescine (1,4-diaminobutane) to yield spermidine.</text>
</comment>
<feature type="region of interest" description="Disordered" evidence="7">
    <location>
        <begin position="1"/>
        <end position="20"/>
    </location>
</feature>
<dbReference type="Proteomes" id="UP000251571">
    <property type="component" value="Unassembled WGS sequence"/>
</dbReference>
<dbReference type="EC" id="2.5.1.16" evidence="5"/>
<dbReference type="HAMAP" id="MF_00198">
    <property type="entry name" value="Spermidine_synth"/>
    <property type="match status" value="1"/>
</dbReference>
<feature type="transmembrane region" description="Helical" evidence="5">
    <location>
        <begin position="124"/>
        <end position="148"/>
    </location>
</feature>
<feature type="binding site" evidence="5">
    <location>
        <position position="312"/>
    </location>
    <ligand>
        <name>spermidine</name>
        <dbReference type="ChEBI" id="CHEBI:57834"/>
    </ligand>
</feature>
<feature type="transmembrane region" description="Helical" evidence="5">
    <location>
        <begin position="30"/>
        <end position="53"/>
    </location>
</feature>
<name>A0A2Y9AR06_9RHOB</name>
<feature type="binding site" evidence="5">
    <location>
        <position position="258"/>
    </location>
    <ligand>
        <name>S-methyl-5'-thioadenosine</name>
        <dbReference type="ChEBI" id="CHEBI:17509"/>
    </ligand>
</feature>
<keyword evidence="11" id="KW-1185">Reference proteome</keyword>
<dbReference type="SUPFAM" id="SSF53335">
    <property type="entry name" value="S-adenosyl-L-methionine-dependent methyltransferases"/>
    <property type="match status" value="1"/>
</dbReference>
<dbReference type="UniPathway" id="UPA00248">
    <property type="reaction ID" value="UER00314"/>
</dbReference>
<evidence type="ECO:0000256" key="7">
    <source>
        <dbReference type="SAM" id="MobiDB-lite"/>
    </source>
</evidence>
<comment type="caution">
    <text evidence="5">Lacks conserved residue(s) required for the propagation of feature annotation.</text>
</comment>
<dbReference type="Proteomes" id="UP000245839">
    <property type="component" value="Unassembled WGS sequence"/>
</dbReference>
<gene>
    <name evidence="5" type="primary">speE</name>
    <name evidence="9" type="ORF">BCF38_105277</name>
    <name evidence="10" type="ORF">SAMN05421539_105277</name>
</gene>
<evidence type="ECO:0000256" key="3">
    <source>
        <dbReference type="ARBA" id="ARBA00023066"/>
    </source>
</evidence>
<evidence type="ECO:0000256" key="5">
    <source>
        <dbReference type="HAMAP-Rule" id="MF_00198"/>
    </source>
</evidence>
<protein>
    <recommendedName>
        <fullName evidence="5">Polyamine aminopropyltransferase</fullName>
    </recommendedName>
    <alternativeName>
        <fullName evidence="5">Putrescine aminopropyltransferase</fullName>
        <shortName evidence="5">PAPT</shortName>
    </alternativeName>
    <alternativeName>
        <fullName evidence="5">Spermidine synthase</fullName>
        <shortName evidence="5">SPDS</shortName>
        <shortName evidence="5">SPDSY</shortName>
        <ecNumber evidence="5">2.5.1.16</ecNumber>
    </alternativeName>
</protein>
<evidence type="ECO:0000313" key="11">
    <source>
        <dbReference type="Proteomes" id="UP000245839"/>
    </source>
</evidence>
<evidence type="ECO:0000259" key="8">
    <source>
        <dbReference type="PROSITE" id="PS51006"/>
    </source>
</evidence>
<keyword evidence="5" id="KW-0812">Transmembrane</keyword>
<dbReference type="InterPro" id="IPR030374">
    <property type="entry name" value="PABS"/>
</dbReference>
<feature type="transmembrane region" description="Helical" evidence="5">
    <location>
        <begin position="65"/>
        <end position="86"/>
    </location>
</feature>
<comment type="subunit">
    <text evidence="5">Homodimer or homotetramer.</text>
</comment>
<dbReference type="GO" id="GO:0005886">
    <property type="term" value="C:plasma membrane"/>
    <property type="evidence" value="ECO:0007669"/>
    <property type="project" value="UniProtKB-SubCell"/>
</dbReference>
<feature type="transmembrane region" description="Helical" evidence="5">
    <location>
        <begin position="185"/>
        <end position="207"/>
    </location>
</feature>
<evidence type="ECO:0000256" key="1">
    <source>
        <dbReference type="ARBA" id="ARBA00007867"/>
    </source>
</evidence>
<keyword evidence="3 5" id="KW-0745">Spermidine biosynthesis</keyword>
<dbReference type="GO" id="GO:0008295">
    <property type="term" value="P:spermidine biosynthetic process"/>
    <property type="evidence" value="ECO:0007669"/>
    <property type="project" value="UniProtKB-UniRule"/>
</dbReference>
<comment type="similarity">
    <text evidence="1 5">Belongs to the spermidine/spermine synthase family.</text>
</comment>
<organism evidence="10 12">
    <name type="scientific">Jannaschia seohaensis</name>
    <dbReference type="NCBI Taxonomy" id="475081"/>
    <lineage>
        <taxon>Bacteria</taxon>
        <taxon>Pseudomonadati</taxon>
        <taxon>Pseudomonadota</taxon>
        <taxon>Alphaproteobacteria</taxon>
        <taxon>Rhodobacterales</taxon>
        <taxon>Roseobacteraceae</taxon>
        <taxon>Jannaschia</taxon>
    </lineage>
</organism>
<reference evidence="10 12" key="1">
    <citation type="submission" date="2016-10" db="EMBL/GenBank/DDBJ databases">
        <authorList>
            <person name="Cai Z."/>
        </authorList>
    </citation>
    <scope>NUCLEOTIDE SEQUENCE [LARGE SCALE GENOMIC DNA]</scope>
    <source>
        <strain evidence="10 12">DSM 25227</strain>
    </source>
</reference>
<feature type="domain" description="PABS" evidence="8">
    <location>
        <begin position="233"/>
        <end position="461"/>
    </location>
</feature>
<keyword evidence="2 5" id="KW-0808">Transferase</keyword>
<dbReference type="PROSITE" id="PS51006">
    <property type="entry name" value="PABS_2"/>
    <property type="match status" value="1"/>
</dbReference>
<dbReference type="Gene3D" id="3.40.50.150">
    <property type="entry name" value="Vaccinia Virus protein VP39"/>
    <property type="match status" value="1"/>
</dbReference>
<dbReference type="RefSeq" id="WP_245947502.1">
    <property type="nucleotide sequence ID" value="NZ_QGDJ01000005.1"/>
</dbReference>
<dbReference type="EMBL" id="UETC01000005">
    <property type="protein sequence ID" value="SSA46814.1"/>
    <property type="molecule type" value="Genomic_DNA"/>
</dbReference>
<keyword evidence="5" id="KW-1003">Cell membrane</keyword>